<evidence type="ECO:0000313" key="2">
    <source>
        <dbReference type="Proteomes" id="UP001617511"/>
    </source>
</evidence>
<dbReference type="EMBL" id="JBIVGG010000022">
    <property type="protein sequence ID" value="MFJ4084969.1"/>
    <property type="molecule type" value="Genomic_DNA"/>
</dbReference>
<accession>A0ABW8FS93</accession>
<name>A0ABW8FS93_9ACTN</name>
<evidence type="ECO:0000313" key="1">
    <source>
        <dbReference type="EMBL" id="MFJ4084969.1"/>
    </source>
</evidence>
<gene>
    <name evidence="1" type="ORF">ACIP2Z_39250</name>
</gene>
<sequence>MAETQKTGIKNADELIALADAFGLTVTVETTDRETLTSYVVRFAIPVPVAYAGTELGRTIAGDTITLLWTKAKKKGARGCLVDATVWSVVSHRKVRTLREVDAAVRTLGHSSAKYARDAAPLPEDVVDAPHALYINGELRREGIPAERVRTYVKNRRFAGRLTHQDADGAIICDTRRYAPMPSAPAEETPAPAEERMHVRIANGGTPELLESRDALEEINHAMMDGKRDVREMSEGRGNARIVYRDQRGTVTLRRATAEDIAAYAPAPEPAAPVEAAPLFAALAAYEATVLCTSPRDLDDLARHLHAVGKAAPTAHHREVLEAEADVVEGAWESLRTAGNLRARNAANDKARAAVERARAAILAVAPHAHRMHGTDLPSTAEEIRAAAVAYNAVGSTPEELSAVETGTPQVRVRCSSDSGTGRKVTATITAGVDTPQGFLPAHPAIVETFHRRDGREDAAANARKVIGALFRVAVPVEYVRKSRG</sequence>
<dbReference type="Proteomes" id="UP001617511">
    <property type="component" value="Unassembled WGS sequence"/>
</dbReference>
<dbReference type="RefSeq" id="WP_402076323.1">
    <property type="nucleotide sequence ID" value="NZ_JBIVGG010000022.1"/>
</dbReference>
<proteinExistence type="predicted"/>
<keyword evidence="2" id="KW-1185">Reference proteome</keyword>
<comment type="caution">
    <text evidence="1">The sequence shown here is derived from an EMBL/GenBank/DDBJ whole genome shotgun (WGS) entry which is preliminary data.</text>
</comment>
<protein>
    <submittedName>
        <fullName evidence="1">Uncharacterized protein</fullName>
    </submittedName>
</protein>
<organism evidence="1 2">
    <name type="scientific">Streptomyces iakyrus</name>
    <dbReference type="NCBI Taxonomy" id="68219"/>
    <lineage>
        <taxon>Bacteria</taxon>
        <taxon>Bacillati</taxon>
        <taxon>Actinomycetota</taxon>
        <taxon>Actinomycetes</taxon>
        <taxon>Kitasatosporales</taxon>
        <taxon>Streptomycetaceae</taxon>
        <taxon>Streptomyces</taxon>
    </lineage>
</organism>
<reference evidence="1 2" key="1">
    <citation type="submission" date="2024-10" db="EMBL/GenBank/DDBJ databases">
        <title>The Natural Products Discovery Center: Release of the First 8490 Sequenced Strains for Exploring Actinobacteria Biosynthetic Diversity.</title>
        <authorList>
            <person name="Kalkreuter E."/>
            <person name="Kautsar S.A."/>
            <person name="Yang D."/>
            <person name="Bader C.D."/>
            <person name="Teijaro C.N."/>
            <person name="Fluegel L."/>
            <person name="Davis C.M."/>
            <person name="Simpson J.R."/>
            <person name="Lauterbach L."/>
            <person name="Steele A.D."/>
            <person name="Gui C."/>
            <person name="Meng S."/>
            <person name="Li G."/>
            <person name="Viehrig K."/>
            <person name="Ye F."/>
            <person name="Su P."/>
            <person name="Kiefer A.F."/>
            <person name="Nichols A."/>
            <person name="Cepeda A.J."/>
            <person name="Yan W."/>
            <person name="Fan B."/>
            <person name="Jiang Y."/>
            <person name="Adhikari A."/>
            <person name="Zheng C.-J."/>
            <person name="Schuster L."/>
            <person name="Cowan T.M."/>
            <person name="Smanski M.J."/>
            <person name="Chevrette M.G."/>
            <person name="De Carvalho L.P.S."/>
            <person name="Shen B."/>
        </authorList>
    </citation>
    <scope>NUCLEOTIDE SEQUENCE [LARGE SCALE GENOMIC DNA]</scope>
    <source>
        <strain evidence="1 2">NPDC089932</strain>
    </source>
</reference>